<sequence length="38" mass="4544">MYEFACLLILYDYMHIEVPTYLPVSGAKRSYLTRLFIL</sequence>
<evidence type="ECO:0000313" key="1">
    <source>
        <dbReference type="EMBL" id="JAD23227.1"/>
    </source>
</evidence>
<reference evidence="1" key="1">
    <citation type="submission" date="2014-09" db="EMBL/GenBank/DDBJ databases">
        <authorList>
            <person name="Magalhaes I.L.F."/>
            <person name="Oliveira U."/>
            <person name="Santos F.R."/>
            <person name="Vidigal T.H.D.A."/>
            <person name="Brescovit A.D."/>
            <person name="Santos A.J."/>
        </authorList>
    </citation>
    <scope>NUCLEOTIDE SEQUENCE</scope>
    <source>
        <tissue evidence="1">Shoot tissue taken approximately 20 cm above the soil surface</tissue>
    </source>
</reference>
<dbReference type="AlphaFoldDB" id="A0A0A8YL48"/>
<dbReference type="EMBL" id="GBRH01274668">
    <property type="protein sequence ID" value="JAD23227.1"/>
    <property type="molecule type" value="Transcribed_RNA"/>
</dbReference>
<proteinExistence type="predicted"/>
<organism evidence="1">
    <name type="scientific">Arundo donax</name>
    <name type="common">Giant reed</name>
    <name type="synonym">Donax arundinaceus</name>
    <dbReference type="NCBI Taxonomy" id="35708"/>
    <lineage>
        <taxon>Eukaryota</taxon>
        <taxon>Viridiplantae</taxon>
        <taxon>Streptophyta</taxon>
        <taxon>Embryophyta</taxon>
        <taxon>Tracheophyta</taxon>
        <taxon>Spermatophyta</taxon>
        <taxon>Magnoliopsida</taxon>
        <taxon>Liliopsida</taxon>
        <taxon>Poales</taxon>
        <taxon>Poaceae</taxon>
        <taxon>PACMAD clade</taxon>
        <taxon>Arundinoideae</taxon>
        <taxon>Arundineae</taxon>
        <taxon>Arundo</taxon>
    </lineage>
</organism>
<reference evidence="1" key="2">
    <citation type="journal article" date="2015" name="Data Brief">
        <title>Shoot transcriptome of the giant reed, Arundo donax.</title>
        <authorList>
            <person name="Barrero R.A."/>
            <person name="Guerrero F.D."/>
            <person name="Moolhuijzen P."/>
            <person name="Goolsby J.A."/>
            <person name="Tidwell J."/>
            <person name="Bellgard S.E."/>
            <person name="Bellgard M.I."/>
        </authorList>
    </citation>
    <scope>NUCLEOTIDE SEQUENCE</scope>
    <source>
        <tissue evidence="1">Shoot tissue taken approximately 20 cm above the soil surface</tissue>
    </source>
</reference>
<name>A0A0A8YL48_ARUDO</name>
<protein>
    <submittedName>
        <fullName evidence="1">Uncharacterized protein</fullName>
    </submittedName>
</protein>
<accession>A0A0A8YL48</accession>